<keyword evidence="5" id="KW-0804">Transcription</keyword>
<dbReference type="InterPro" id="IPR011990">
    <property type="entry name" value="TPR-like_helical_dom_sf"/>
</dbReference>
<keyword evidence="9" id="KW-1185">Reference proteome</keyword>
<keyword evidence="3" id="KW-0805">Transcription regulation</keyword>
<dbReference type="SMART" id="SM01043">
    <property type="entry name" value="BTAD"/>
    <property type="match status" value="1"/>
</dbReference>
<dbReference type="Pfam" id="PF03704">
    <property type="entry name" value="BTAD"/>
    <property type="match status" value="1"/>
</dbReference>
<protein>
    <recommendedName>
        <fullName evidence="7">OmpR/PhoB-type domain-containing protein</fullName>
    </recommendedName>
</protein>
<comment type="similarity">
    <text evidence="1">Belongs to the AfsR/DnrI/RedD regulatory family.</text>
</comment>
<keyword evidence="4 6" id="KW-0238">DNA-binding</keyword>
<dbReference type="Proteomes" id="UP000653308">
    <property type="component" value="Unassembled WGS sequence"/>
</dbReference>
<dbReference type="InterPro" id="IPR005158">
    <property type="entry name" value="BTAD"/>
</dbReference>
<feature type="DNA-binding region" description="OmpR/PhoB-type" evidence="6">
    <location>
        <begin position="1"/>
        <end position="103"/>
    </location>
</feature>
<dbReference type="EMBL" id="BMWE01000001">
    <property type="protein sequence ID" value="GGY04768.1"/>
    <property type="molecule type" value="Genomic_DNA"/>
</dbReference>
<proteinExistence type="inferred from homology"/>
<evidence type="ECO:0000256" key="5">
    <source>
        <dbReference type="ARBA" id="ARBA00023163"/>
    </source>
</evidence>
<dbReference type="Gene3D" id="1.10.10.10">
    <property type="entry name" value="Winged helix-like DNA-binding domain superfamily/Winged helix DNA-binding domain"/>
    <property type="match status" value="1"/>
</dbReference>
<dbReference type="PANTHER" id="PTHR35807">
    <property type="entry name" value="TRANSCRIPTIONAL REGULATOR REDD-RELATED"/>
    <property type="match status" value="1"/>
</dbReference>
<evidence type="ECO:0000256" key="1">
    <source>
        <dbReference type="ARBA" id="ARBA00005820"/>
    </source>
</evidence>
<evidence type="ECO:0000256" key="2">
    <source>
        <dbReference type="ARBA" id="ARBA00023012"/>
    </source>
</evidence>
<dbReference type="CDD" id="cd15831">
    <property type="entry name" value="BTAD"/>
    <property type="match status" value="1"/>
</dbReference>
<gene>
    <name evidence="8" type="ORF">GCM10010384_06310</name>
</gene>
<dbReference type="PROSITE" id="PS51755">
    <property type="entry name" value="OMPR_PHOB"/>
    <property type="match status" value="1"/>
</dbReference>
<dbReference type="SMART" id="SM00862">
    <property type="entry name" value="Trans_reg_C"/>
    <property type="match status" value="1"/>
</dbReference>
<dbReference type="SUPFAM" id="SSF46894">
    <property type="entry name" value="C-terminal effector domain of the bipartite response regulators"/>
    <property type="match status" value="1"/>
</dbReference>
<dbReference type="InterPro" id="IPR051677">
    <property type="entry name" value="AfsR-DnrI-RedD_regulator"/>
</dbReference>
<evidence type="ECO:0000313" key="8">
    <source>
        <dbReference type="EMBL" id="GGY04768.1"/>
    </source>
</evidence>
<evidence type="ECO:0000256" key="4">
    <source>
        <dbReference type="ARBA" id="ARBA00023125"/>
    </source>
</evidence>
<dbReference type="SUPFAM" id="SSF48452">
    <property type="entry name" value="TPR-like"/>
    <property type="match status" value="1"/>
</dbReference>
<evidence type="ECO:0000256" key="6">
    <source>
        <dbReference type="PROSITE-ProRule" id="PRU01091"/>
    </source>
</evidence>
<feature type="domain" description="OmpR/PhoB-type" evidence="7">
    <location>
        <begin position="1"/>
        <end position="103"/>
    </location>
</feature>
<dbReference type="InterPro" id="IPR016032">
    <property type="entry name" value="Sig_transdc_resp-reg_C-effctor"/>
</dbReference>
<comment type="caution">
    <text evidence="8">The sequence shown here is derived from an EMBL/GenBank/DDBJ whole genome shotgun (WGS) entry which is preliminary data.</text>
</comment>
<dbReference type="InterPro" id="IPR001867">
    <property type="entry name" value="OmpR/PhoB-type_DNA-bd"/>
</dbReference>
<dbReference type="Gene3D" id="1.25.40.10">
    <property type="entry name" value="Tetratricopeptide repeat domain"/>
    <property type="match status" value="1"/>
</dbReference>
<dbReference type="InterPro" id="IPR036388">
    <property type="entry name" value="WH-like_DNA-bd_sf"/>
</dbReference>
<reference evidence="9" key="1">
    <citation type="journal article" date="2019" name="Int. J. Syst. Evol. Microbiol.">
        <title>The Global Catalogue of Microorganisms (GCM) 10K type strain sequencing project: providing services to taxonomists for standard genome sequencing and annotation.</title>
        <authorList>
            <consortium name="The Broad Institute Genomics Platform"/>
            <consortium name="The Broad Institute Genome Sequencing Center for Infectious Disease"/>
            <person name="Wu L."/>
            <person name="Ma J."/>
        </authorList>
    </citation>
    <scope>NUCLEOTIDE SEQUENCE [LARGE SCALE GENOMIC DNA]</scope>
    <source>
        <strain evidence="9">JCM 4957</strain>
    </source>
</reference>
<organism evidence="8 9">
    <name type="scientific">Streptomyces djakartensis</name>
    <dbReference type="NCBI Taxonomy" id="68193"/>
    <lineage>
        <taxon>Bacteria</taxon>
        <taxon>Bacillati</taxon>
        <taxon>Actinomycetota</taxon>
        <taxon>Actinomycetes</taxon>
        <taxon>Kitasatosporales</taxon>
        <taxon>Streptomycetaceae</taxon>
        <taxon>Streptomyces</taxon>
    </lineage>
</organism>
<dbReference type="PANTHER" id="PTHR35807:SF1">
    <property type="entry name" value="TRANSCRIPTIONAL REGULATOR REDD"/>
    <property type="match status" value="1"/>
</dbReference>
<evidence type="ECO:0000259" key="7">
    <source>
        <dbReference type="PROSITE" id="PS51755"/>
    </source>
</evidence>
<sequence>MEAAMRFSVLGPLEVSSDDGIPLRLGGLRQRVVLATLLINANHLVAVPHLVEAVWCEKPPPSAAVNIRGYISALRRLLRDGENDEGHVQPRLATLTGGYLLRAGTSELDFSLFMNRLRQGEREIAAGQVEKAAQSLQSALDLWRGNPLEGLPVPLTVHAELERMTELRLLTVERAAQARLDLGQADALVPELSTLTRQHPFRERLWELLIVALHRTGRQADALAAYARVRRMLVEELGIDPSDRLKRLEQQILRGNPSLDTLATAANPPVVSGPPQWHASHRTVRRVRVPSGAPGCPDWACGPELLERCRP</sequence>
<accession>A0ABQ2Z4H6</accession>
<name>A0ABQ2Z4H6_9ACTN</name>
<keyword evidence="2" id="KW-0902">Two-component regulatory system</keyword>
<evidence type="ECO:0000313" key="9">
    <source>
        <dbReference type="Proteomes" id="UP000653308"/>
    </source>
</evidence>
<evidence type="ECO:0000256" key="3">
    <source>
        <dbReference type="ARBA" id="ARBA00023015"/>
    </source>
</evidence>